<sequence length="585" mass="66034">MSTKWALYDGEYRLCNSKQSRRFMEAAVALNFASSCLFFLAFAIAFDFSGRKEYHSTEDYAEAWWKRCRILCCRCGKKSDDDAYRDVAHVLALAFRGYDMVPSDLMAGMILLHGYQEQSRRIISSYVTYPPHPLGYKETKASQARPAPRLTPAQTNTVFELMEYSPYYLGAYGWMLFQYQHCCTGVCQLCCFNPSMCCAFHPGKHYGTKSHCNLTALLKVTQLPESAILLTCWVNSLFKPVHYVAYDEEKDSIIIAIRGTMSFIDCLTDFAAIPSTIPLKDTPSSYTADSYFVHGGMYESAQFVWRSLEYNGIFLKLNDKKYAKSKVVVLGHSLGAGVALILSCMMWSEFRSVRHRLRCLAYAPPGGTMSEAVVQYCASFSVGTFMGYDMIPRLAQHTFDLFRESIFDVLAASTVPKSLLFLNILRSGEVARAIHPSSPTIQPPSPPSQQYRDALREHPCVPQQLPKLLYPCSTLVHFFRAVSCKTGILHKEDIYVPLFIGHQDVQMLLSSPTMFTDHFPDKLERILRATCRRLERGELDRFFVAADPSSARVEVEEAPMQYVASPVRSAPYGSTLAREDSAHAV</sequence>
<evidence type="ECO:0000256" key="4">
    <source>
        <dbReference type="ARBA" id="ARBA00022553"/>
    </source>
</evidence>
<keyword evidence="12 15" id="KW-0472">Membrane</keyword>
<dbReference type="GO" id="GO:0046872">
    <property type="term" value="F:metal ion binding"/>
    <property type="evidence" value="ECO:0007669"/>
    <property type="project" value="UniProtKB-KW"/>
</dbReference>
<evidence type="ECO:0000256" key="1">
    <source>
        <dbReference type="ARBA" id="ARBA00001913"/>
    </source>
</evidence>
<evidence type="ECO:0000256" key="14">
    <source>
        <dbReference type="ARBA" id="ARBA00026104"/>
    </source>
</evidence>
<evidence type="ECO:0000256" key="9">
    <source>
        <dbReference type="ARBA" id="ARBA00022963"/>
    </source>
</evidence>
<name>A0A7G2CQY8_9TRYP</name>
<keyword evidence="3" id="KW-1003">Cell membrane</keyword>
<keyword evidence="18" id="KW-1185">Reference proteome</keyword>
<reference evidence="17 18" key="1">
    <citation type="submission" date="2020-08" db="EMBL/GenBank/DDBJ databases">
        <authorList>
            <person name="Newling K."/>
            <person name="Davey J."/>
            <person name="Forrester S."/>
        </authorList>
    </citation>
    <scope>NUCLEOTIDE SEQUENCE [LARGE SCALE GENOMIC DNA]</scope>
    <source>
        <strain evidence="18">Crithidia deanei Carvalho (ATCC PRA-265)</strain>
    </source>
</reference>
<evidence type="ECO:0000256" key="7">
    <source>
        <dbReference type="ARBA" id="ARBA00022801"/>
    </source>
</evidence>
<comment type="subcellular location">
    <subcellularLocation>
        <location evidence="2">Cell membrane</location>
        <topology evidence="2">Multi-pass membrane protein</topology>
    </subcellularLocation>
</comment>
<evidence type="ECO:0000256" key="5">
    <source>
        <dbReference type="ARBA" id="ARBA00022692"/>
    </source>
</evidence>
<evidence type="ECO:0000256" key="11">
    <source>
        <dbReference type="ARBA" id="ARBA00023098"/>
    </source>
</evidence>
<accession>A0A7G2CQY8</accession>
<evidence type="ECO:0000259" key="16">
    <source>
        <dbReference type="Pfam" id="PF01764"/>
    </source>
</evidence>
<evidence type="ECO:0000313" key="17">
    <source>
        <dbReference type="EMBL" id="CAD2222228.1"/>
    </source>
</evidence>
<evidence type="ECO:0000256" key="6">
    <source>
        <dbReference type="ARBA" id="ARBA00022723"/>
    </source>
</evidence>
<evidence type="ECO:0000256" key="12">
    <source>
        <dbReference type="ARBA" id="ARBA00023136"/>
    </source>
</evidence>
<dbReference type="Pfam" id="PF01764">
    <property type="entry name" value="Lipase_3"/>
    <property type="match status" value="1"/>
</dbReference>
<keyword evidence="8" id="KW-0106">Calcium</keyword>
<feature type="domain" description="Fungal lipase-type" evidence="16">
    <location>
        <begin position="254"/>
        <end position="396"/>
    </location>
</feature>
<dbReference type="PANTHER" id="PTHR45792:SF8">
    <property type="entry name" value="DIACYLGLYCEROL LIPASE-ALPHA"/>
    <property type="match status" value="1"/>
</dbReference>
<evidence type="ECO:0000313" key="18">
    <source>
        <dbReference type="Proteomes" id="UP000515908"/>
    </source>
</evidence>
<dbReference type="CDD" id="cd00519">
    <property type="entry name" value="Lipase_3"/>
    <property type="match status" value="1"/>
</dbReference>
<keyword evidence="5 15" id="KW-0812">Transmembrane</keyword>
<keyword evidence="11" id="KW-0443">Lipid metabolism</keyword>
<dbReference type="Proteomes" id="UP000515908">
    <property type="component" value="Chromosome 25"/>
</dbReference>
<dbReference type="AlphaFoldDB" id="A0A7G2CQY8"/>
<keyword evidence="10 15" id="KW-1133">Transmembrane helix</keyword>
<evidence type="ECO:0000256" key="13">
    <source>
        <dbReference type="ARBA" id="ARBA00024531"/>
    </source>
</evidence>
<comment type="cofactor">
    <cofactor evidence="1">
        <name>Ca(2+)</name>
        <dbReference type="ChEBI" id="CHEBI:29108"/>
    </cofactor>
</comment>
<dbReference type="GO" id="GO:0016298">
    <property type="term" value="F:lipase activity"/>
    <property type="evidence" value="ECO:0007669"/>
    <property type="project" value="TreeGrafter"/>
</dbReference>
<keyword evidence="6" id="KW-0479">Metal-binding</keyword>
<dbReference type="GO" id="GO:0005886">
    <property type="term" value="C:plasma membrane"/>
    <property type="evidence" value="ECO:0007669"/>
    <property type="project" value="UniProtKB-SubCell"/>
</dbReference>
<proteinExistence type="predicted"/>
<evidence type="ECO:0000256" key="10">
    <source>
        <dbReference type="ARBA" id="ARBA00022989"/>
    </source>
</evidence>
<dbReference type="GO" id="GO:0016042">
    <property type="term" value="P:lipid catabolic process"/>
    <property type="evidence" value="ECO:0007669"/>
    <property type="project" value="UniProtKB-KW"/>
</dbReference>
<dbReference type="VEuPathDB" id="TriTrypDB:ADEAN_000976800"/>
<keyword evidence="7" id="KW-0378">Hydrolase</keyword>
<evidence type="ECO:0000256" key="8">
    <source>
        <dbReference type="ARBA" id="ARBA00022837"/>
    </source>
</evidence>
<keyword evidence="4" id="KW-0597">Phosphoprotein</keyword>
<feature type="transmembrane region" description="Helical" evidence="15">
    <location>
        <begin position="26"/>
        <end position="46"/>
    </location>
</feature>
<dbReference type="PANTHER" id="PTHR45792">
    <property type="entry name" value="DIACYLGLYCEROL LIPASE HOMOLOG-RELATED"/>
    <property type="match status" value="1"/>
</dbReference>
<gene>
    <name evidence="17" type="ORF">ADEAN_000976800</name>
</gene>
<organism evidence="17 18">
    <name type="scientific">Angomonas deanei</name>
    <dbReference type="NCBI Taxonomy" id="59799"/>
    <lineage>
        <taxon>Eukaryota</taxon>
        <taxon>Discoba</taxon>
        <taxon>Euglenozoa</taxon>
        <taxon>Kinetoplastea</taxon>
        <taxon>Metakinetoplastina</taxon>
        <taxon>Trypanosomatida</taxon>
        <taxon>Trypanosomatidae</taxon>
        <taxon>Strigomonadinae</taxon>
        <taxon>Angomonas</taxon>
    </lineage>
</organism>
<dbReference type="EMBL" id="LR877169">
    <property type="protein sequence ID" value="CAD2222228.1"/>
    <property type="molecule type" value="Genomic_DNA"/>
</dbReference>
<evidence type="ECO:0000256" key="15">
    <source>
        <dbReference type="SAM" id="Phobius"/>
    </source>
</evidence>
<dbReference type="InterPro" id="IPR002921">
    <property type="entry name" value="Fungal_lipase-type"/>
</dbReference>
<dbReference type="InterPro" id="IPR029058">
    <property type="entry name" value="AB_hydrolase_fold"/>
</dbReference>
<protein>
    <recommendedName>
        <fullName evidence="14">sn-1-specific diacylglycerol lipase</fullName>
        <ecNumber evidence="14">3.1.1.116</ecNumber>
    </recommendedName>
</protein>
<dbReference type="InterPro" id="IPR052214">
    <property type="entry name" value="DAG_Lipase-Related"/>
</dbReference>
<dbReference type="Gene3D" id="3.40.50.1820">
    <property type="entry name" value="alpha/beta hydrolase"/>
    <property type="match status" value="1"/>
</dbReference>
<dbReference type="EC" id="3.1.1.116" evidence="14"/>
<keyword evidence="9" id="KW-0442">Lipid degradation</keyword>
<comment type="catalytic activity">
    <reaction evidence="13">
        <text>a 1,2-diacyl-sn-glycerol + H2O = a 2-acylglycerol + a fatty acid + H(+)</text>
        <dbReference type="Rhea" id="RHEA:33275"/>
        <dbReference type="ChEBI" id="CHEBI:15377"/>
        <dbReference type="ChEBI" id="CHEBI:15378"/>
        <dbReference type="ChEBI" id="CHEBI:17389"/>
        <dbReference type="ChEBI" id="CHEBI:17815"/>
        <dbReference type="ChEBI" id="CHEBI:28868"/>
        <dbReference type="EC" id="3.1.1.116"/>
    </reaction>
    <physiologicalReaction direction="left-to-right" evidence="13">
        <dbReference type="Rhea" id="RHEA:33276"/>
    </physiologicalReaction>
</comment>
<dbReference type="SUPFAM" id="SSF53474">
    <property type="entry name" value="alpha/beta-Hydrolases"/>
    <property type="match status" value="1"/>
</dbReference>
<evidence type="ECO:0000256" key="3">
    <source>
        <dbReference type="ARBA" id="ARBA00022475"/>
    </source>
</evidence>
<evidence type="ECO:0000256" key="2">
    <source>
        <dbReference type="ARBA" id="ARBA00004651"/>
    </source>
</evidence>